<evidence type="ECO:0000259" key="1">
    <source>
        <dbReference type="Pfam" id="PF00884"/>
    </source>
</evidence>
<dbReference type="CDD" id="cd16027">
    <property type="entry name" value="SGSH"/>
    <property type="match status" value="1"/>
</dbReference>
<evidence type="ECO:0000313" key="2">
    <source>
        <dbReference type="EMBL" id="MCC4211237.1"/>
    </source>
</evidence>
<comment type="caution">
    <text evidence="2">The sequence shown here is derived from an EMBL/GenBank/DDBJ whole genome shotgun (WGS) entry which is preliminary data.</text>
</comment>
<dbReference type="PANTHER" id="PTHR43751:SF1">
    <property type="entry name" value="SULFATASE ATSG-RELATED"/>
    <property type="match status" value="1"/>
</dbReference>
<gene>
    <name evidence="2" type="ORF">LLW17_00780</name>
</gene>
<dbReference type="SUPFAM" id="SSF53649">
    <property type="entry name" value="Alkaline phosphatase-like"/>
    <property type="match status" value="1"/>
</dbReference>
<dbReference type="Pfam" id="PF00884">
    <property type="entry name" value="Sulfatase"/>
    <property type="match status" value="1"/>
</dbReference>
<dbReference type="EMBL" id="JAJGMW010000001">
    <property type="protein sequence ID" value="MCC4211237.1"/>
    <property type="molecule type" value="Genomic_DNA"/>
</dbReference>
<proteinExistence type="predicted"/>
<dbReference type="InterPro" id="IPR000917">
    <property type="entry name" value="Sulfatase_N"/>
</dbReference>
<dbReference type="InterPro" id="IPR017850">
    <property type="entry name" value="Alkaline_phosphatase_core_sf"/>
</dbReference>
<dbReference type="Proteomes" id="UP001197770">
    <property type="component" value="Unassembled WGS sequence"/>
</dbReference>
<protein>
    <submittedName>
        <fullName evidence="2">Sulfatase</fullName>
    </submittedName>
</protein>
<keyword evidence="3" id="KW-1185">Reference proteome</keyword>
<evidence type="ECO:0000313" key="3">
    <source>
        <dbReference type="Proteomes" id="UP001197770"/>
    </source>
</evidence>
<dbReference type="PANTHER" id="PTHR43751">
    <property type="entry name" value="SULFATASE"/>
    <property type="match status" value="1"/>
</dbReference>
<sequence length="662" mass="75146">MKLKSTICLVLLLLIGFIITAQERPNILWITFEDTSSQFIGCYGNENAETPVIDEMARRGIRYTSAFSTNTVCSPSRTSIITGVPTFKLGTGHHRSKYAIPDFIKGFPAYLREAGYYTSNNYKTDYNVANDQAFIDEAWDESSNEAGWWKRGKDQPFFSVFNINDSHQSRTMSMSYEWYEKNVLGYLPLESKNSSELPDKQASAENEISISGANTGDFAGLHQKHWIADSAFAMPSIYRDSPEMRKQMARVYNSLKLTDLKIGKLLNRLQQEGLMENTIIFIFADHGEGMPRMKTNGIGLGYRVPFVVWLPQRYKYLALNGKTGIVNDELVSFEDLAPTVLNLAGVELPNYMDGRVFFGKDKQPEPEYLFLASDRADNGLDLVRSVTDGRYMYSRNFMPFFPEMKYINYIEIGEITKHMREDLANDKLNETQRSLFEPRPVEVLYDLKNDTWETDNLATNPEYASLLSKMRAALKENILQECDVQFMPEYELSKISEDSTPYDAKADNQYYPLNEILETAMLVGKKDSASITETLSKLEHDNKFVRYWAAMGLYAARKSLTDAALKKISAHLIDDYGPVQVTLSALYYDLSGNAVAEKMLKSTLDQAEPELALMAINYLLYTSNRTPFIKKVQDINQSDAPYKLKASALDFLNLEGLAEAGD</sequence>
<dbReference type="InterPro" id="IPR052701">
    <property type="entry name" value="GAG_Ulvan_Degrading_Sulfatases"/>
</dbReference>
<organism evidence="2 3">
    <name type="scientific">Leeuwenhoekiella parthenopeia</name>
    <dbReference type="NCBI Taxonomy" id="2890320"/>
    <lineage>
        <taxon>Bacteria</taxon>
        <taxon>Pseudomonadati</taxon>
        <taxon>Bacteroidota</taxon>
        <taxon>Flavobacteriia</taxon>
        <taxon>Flavobacteriales</taxon>
        <taxon>Flavobacteriaceae</taxon>
        <taxon>Leeuwenhoekiella</taxon>
    </lineage>
</organism>
<name>A0ABS8GPM7_9FLAO</name>
<dbReference type="RefSeq" id="WP_228228361.1">
    <property type="nucleotide sequence ID" value="NZ_JAJGMW010000001.1"/>
</dbReference>
<feature type="domain" description="Sulfatase N-terminal" evidence="1">
    <location>
        <begin position="25"/>
        <end position="346"/>
    </location>
</feature>
<accession>A0ABS8GPM7</accession>
<reference evidence="2 3" key="1">
    <citation type="submission" date="2021-11" db="EMBL/GenBank/DDBJ databases">
        <title>Seasonal and diel survey of microbial diversity of the Tyrrhenian coast.</title>
        <authorList>
            <person name="Gattoni G."/>
            <person name="Corral P."/>
        </authorList>
    </citation>
    <scope>NUCLEOTIDE SEQUENCE [LARGE SCALE GENOMIC DNA]</scope>
    <source>
        <strain evidence="2 3">Mr9</strain>
    </source>
</reference>
<dbReference type="Gene3D" id="3.40.720.10">
    <property type="entry name" value="Alkaline Phosphatase, subunit A"/>
    <property type="match status" value="1"/>
</dbReference>